<evidence type="ECO:0000256" key="12">
    <source>
        <dbReference type="ARBA" id="ARBA00023012"/>
    </source>
</evidence>
<evidence type="ECO:0000256" key="2">
    <source>
        <dbReference type="ARBA" id="ARBA00004651"/>
    </source>
</evidence>
<dbReference type="SMART" id="SM00304">
    <property type="entry name" value="HAMP"/>
    <property type="match status" value="1"/>
</dbReference>
<dbReference type="InterPro" id="IPR013767">
    <property type="entry name" value="PAS_fold"/>
</dbReference>
<evidence type="ECO:0000313" key="18">
    <source>
        <dbReference type="EMBL" id="AJF07165.1"/>
    </source>
</evidence>
<keyword evidence="11 14" id="KW-1133">Transmembrane helix</keyword>
<dbReference type="SUPFAM" id="SSF47384">
    <property type="entry name" value="Homodimeric domain of signal transducing histidine kinase"/>
    <property type="match status" value="1"/>
</dbReference>
<keyword evidence="13 14" id="KW-0472">Membrane</keyword>
<feature type="transmembrane region" description="Helical" evidence="14">
    <location>
        <begin position="50"/>
        <end position="76"/>
    </location>
</feature>
<dbReference type="InterPro" id="IPR000014">
    <property type="entry name" value="PAS"/>
</dbReference>
<feature type="transmembrane region" description="Helical" evidence="14">
    <location>
        <begin position="97"/>
        <end position="122"/>
    </location>
</feature>
<feature type="domain" description="PAS" evidence="16">
    <location>
        <begin position="401"/>
        <end position="471"/>
    </location>
</feature>
<evidence type="ECO:0000256" key="6">
    <source>
        <dbReference type="ARBA" id="ARBA00022679"/>
    </source>
</evidence>
<dbReference type="Gene3D" id="1.10.287.130">
    <property type="match status" value="1"/>
</dbReference>
<dbReference type="InterPro" id="IPR045671">
    <property type="entry name" value="NtrY-like_N"/>
</dbReference>
<keyword evidence="7 14" id="KW-0812">Transmembrane</keyword>
<dbReference type="PROSITE" id="PS50885">
    <property type="entry name" value="HAMP"/>
    <property type="match status" value="1"/>
</dbReference>
<dbReference type="GO" id="GO:0005886">
    <property type="term" value="C:plasma membrane"/>
    <property type="evidence" value="ECO:0007669"/>
    <property type="project" value="UniProtKB-SubCell"/>
</dbReference>
<dbReference type="PIRSF" id="PIRSF037532">
    <property type="entry name" value="STHK_NtrY"/>
    <property type="match status" value="1"/>
</dbReference>
<dbReference type="SUPFAM" id="SSF158472">
    <property type="entry name" value="HAMP domain-like"/>
    <property type="match status" value="1"/>
</dbReference>
<keyword evidence="5" id="KW-0597">Phosphoprotein</keyword>
<evidence type="ECO:0000259" key="17">
    <source>
        <dbReference type="PROSITE" id="PS50885"/>
    </source>
</evidence>
<dbReference type="InterPro" id="IPR036890">
    <property type="entry name" value="HATPase_C_sf"/>
</dbReference>
<dbReference type="NCBIfam" id="TIGR00229">
    <property type="entry name" value="sensory_box"/>
    <property type="match status" value="1"/>
</dbReference>
<dbReference type="Pfam" id="PF00512">
    <property type="entry name" value="HisKA"/>
    <property type="match status" value="1"/>
</dbReference>
<dbReference type="STRING" id="483547.GSUB_12130"/>
<dbReference type="KEGG" id="gsb:GSUB_12130"/>
<dbReference type="EC" id="2.7.13.3" evidence="3"/>
<evidence type="ECO:0000256" key="11">
    <source>
        <dbReference type="ARBA" id="ARBA00022989"/>
    </source>
</evidence>
<accession>A0A0B5FSN7</accession>
<dbReference type="Gene3D" id="3.30.450.20">
    <property type="entry name" value="PAS domain"/>
    <property type="match status" value="1"/>
</dbReference>
<keyword evidence="12" id="KW-0902">Two-component regulatory system</keyword>
<protein>
    <recommendedName>
        <fullName evidence="3">histidine kinase</fullName>
        <ecNumber evidence="3">2.7.13.3</ecNumber>
    </recommendedName>
</protein>
<evidence type="ECO:0000313" key="19">
    <source>
        <dbReference type="Proteomes" id="UP000035036"/>
    </source>
</evidence>
<keyword evidence="4" id="KW-1003">Cell membrane</keyword>
<dbReference type="InterPro" id="IPR017232">
    <property type="entry name" value="NtrY"/>
</dbReference>
<dbReference type="Gene3D" id="3.30.565.10">
    <property type="entry name" value="Histidine kinase-like ATPase, C-terminal domain"/>
    <property type="match status" value="1"/>
</dbReference>
<keyword evidence="10" id="KW-0067">ATP-binding</keyword>
<dbReference type="PRINTS" id="PR00344">
    <property type="entry name" value="BCTRLSENSOR"/>
</dbReference>
<sequence length="754" mass="85469">MTGSKKQPTPQRIEHRKRRREWGLILLSLLLVFALTQYESRLLDLTSEVSLVNSILVLALINVNILLIILFFFLVFRNLFKLILERRRGVPGARIRSKLVVAFVALSLVPTMLLFFVSAGFITNTIENWFNNQIENSLQESLEVAETYYKNSASNALYYGEQLARIIKRDKLLNEANLEQLKEFIQEKQLEYNLGIVEVFSSTYEELVRVSNPSVPAADFTDPGSDAIREALQGNRFTRITPVGKADLIRGIVPVYSNWNPEDVVGVVVVNYYVPYSLVSKMKEIKSSFEQYKGTKLLKGRIQMGYVVVLLLIALVIIFLATWFGFHLARGITVPIQELAVATNRIAQGDLDVRIEVDSDDEIGTLVDAFNTMTADLRRSQKSLQAANRELQSSNLELDQRRRYMEIVLRNITAGVVAVDRGGFFTTVNKSAEKLLNTSASKVLGKNFREVLEPEYLPLVKDILRDLMETGKDHVSKQVTIPIQENKLTLMVNVTTLRDENGEFMGTVVVFDDLTQLIKAQRMAAWREVARRIAHEIKNPLTPIQLSAQRLRRRYLEKFSKDDTVFDECTGMIIRQVDELKNLVNEFSNFARMPASRPTPNNLNQIVAEALILFEEGHKEIDFSFDPDPEVPVFNLDRDQIKRSVINLIDNAVGAMDQPGTIHLETHFNHELKMVTLTVKDTGCGIAPDIKSRLFEPYFSTKKTGTGLGLAIVSTIISDHNGYIRVRDNRPKGTQFIIELPITDNSPQTHSFNG</sequence>
<dbReference type="Pfam" id="PF19312">
    <property type="entry name" value="NtrY_N"/>
    <property type="match status" value="1"/>
</dbReference>
<dbReference type="SMART" id="SM00388">
    <property type="entry name" value="HisKA"/>
    <property type="match status" value="1"/>
</dbReference>
<feature type="transmembrane region" description="Helical" evidence="14">
    <location>
        <begin position="264"/>
        <end position="283"/>
    </location>
</feature>
<dbReference type="SMART" id="SM00091">
    <property type="entry name" value="PAS"/>
    <property type="match status" value="1"/>
</dbReference>
<dbReference type="InterPro" id="IPR035965">
    <property type="entry name" value="PAS-like_dom_sf"/>
</dbReference>
<dbReference type="Gene3D" id="6.10.340.10">
    <property type="match status" value="1"/>
</dbReference>
<evidence type="ECO:0000256" key="4">
    <source>
        <dbReference type="ARBA" id="ARBA00022475"/>
    </source>
</evidence>
<keyword evidence="6" id="KW-0808">Transferase</keyword>
<feature type="transmembrane region" description="Helical" evidence="14">
    <location>
        <begin position="304"/>
        <end position="326"/>
    </location>
</feature>
<comment type="catalytic activity">
    <reaction evidence="1">
        <text>ATP + protein L-histidine = ADP + protein N-phospho-L-histidine.</text>
        <dbReference type="EC" id="2.7.13.3"/>
    </reaction>
</comment>
<evidence type="ECO:0000256" key="3">
    <source>
        <dbReference type="ARBA" id="ARBA00012438"/>
    </source>
</evidence>
<evidence type="ECO:0000256" key="5">
    <source>
        <dbReference type="ARBA" id="ARBA00022553"/>
    </source>
</evidence>
<dbReference type="InterPro" id="IPR004358">
    <property type="entry name" value="Sig_transdc_His_kin-like_C"/>
</dbReference>
<name>A0A0B5FSN7_9BACT</name>
<dbReference type="OrthoDB" id="9781147at2"/>
<dbReference type="PROSITE" id="PS50112">
    <property type="entry name" value="PAS"/>
    <property type="match status" value="1"/>
</dbReference>
<dbReference type="EMBL" id="CP010311">
    <property type="protein sequence ID" value="AJF07165.1"/>
    <property type="molecule type" value="Genomic_DNA"/>
</dbReference>
<dbReference type="PROSITE" id="PS50109">
    <property type="entry name" value="HIS_KIN"/>
    <property type="match status" value="1"/>
</dbReference>
<evidence type="ECO:0000256" key="7">
    <source>
        <dbReference type="ARBA" id="ARBA00022692"/>
    </source>
</evidence>
<feature type="domain" description="Histidine kinase" evidence="15">
    <location>
        <begin position="532"/>
        <end position="744"/>
    </location>
</feature>
<dbReference type="CDD" id="cd00082">
    <property type="entry name" value="HisKA"/>
    <property type="match status" value="1"/>
</dbReference>
<keyword evidence="8" id="KW-0547">Nucleotide-binding</keyword>
<dbReference type="PANTHER" id="PTHR43065:SF42">
    <property type="entry name" value="TWO-COMPONENT SENSOR PPRA"/>
    <property type="match status" value="1"/>
</dbReference>
<dbReference type="HOGENOM" id="CLU_019564_1_0_7"/>
<dbReference type="SUPFAM" id="SSF55785">
    <property type="entry name" value="PYP-like sensor domain (PAS domain)"/>
    <property type="match status" value="1"/>
</dbReference>
<evidence type="ECO:0000259" key="15">
    <source>
        <dbReference type="PROSITE" id="PS50109"/>
    </source>
</evidence>
<dbReference type="InterPro" id="IPR003661">
    <property type="entry name" value="HisK_dim/P_dom"/>
</dbReference>
<dbReference type="Proteomes" id="UP000035036">
    <property type="component" value="Chromosome"/>
</dbReference>
<dbReference type="InterPro" id="IPR036097">
    <property type="entry name" value="HisK_dim/P_sf"/>
</dbReference>
<dbReference type="AlphaFoldDB" id="A0A0B5FSN7"/>
<gene>
    <name evidence="18" type="ORF">GSUB_12130</name>
</gene>
<evidence type="ECO:0000256" key="14">
    <source>
        <dbReference type="SAM" id="Phobius"/>
    </source>
</evidence>
<dbReference type="GO" id="GO:0005524">
    <property type="term" value="F:ATP binding"/>
    <property type="evidence" value="ECO:0007669"/>
    <property type="project" value="UniProtKB-KW"/>
</dbReference>
<feature type="domain" description="HAMP" evidence="17">
    <location>
        <begin position="330"/>
        <end position="382"/>
    </location>
</feature>
<keyword evidence="19" id="KW-1185">Reference proteome</keyword>
<dbReference type="InterPro" id="IPR005467">
    <property type="entry name" value="His_kinase_dom"/>
</dbReference>
<dbReference type="SUPFAM" id="SSF55874">
    <property type="entry name" value="ATPase domain of HSP90 chaperone/DNA topoisomerase II/histidine kinase"/>
    <property type="match status" value="1"/>
</dbReference>
<dbReference type="SMART" id="SM00387">
    <property type="entry name" value="HATPase_c"/>
    <property type="match status" value="1"/>
</dbReference>
<evidence type="ECO:0000256" key="1">
    <source>
        <dbReference type="ARBA" id="ARBA00000085"/>
    </source>
</evidence>
<dbReference type="GO" id="GO:0006355">
    <property type="term" value="P:regulation of DNA-templated transcription"/>
    <property type="evidence" value="ECO:0007669"/>
    <property type="project" value="InterPro"/>
</dbReference>
<evidence type="ECO:0000256" key="13">
    <source>
        <dbReference type="ARBA" id="ARBA00023136"/>
    </source>
</evidence>
<dbReference type="PANTHER" id="PTHR43065">
    <property type="entry name" value="SENSOR HISTIDINE KINASE"/>
    <property type="match status" value="1"/>
</dbReference>
<evidence type="ECO:0000256" key="9">
    <source>
        <dbReference type="ARBA" id="ARBA00022777"/>
    </source>
</evidence>
<evidence type="ECO:0000256" key="10">
    <source>
        <dbReference type="ARBA" id="ARBA00022840"/>
    </source>
</evidence>
<comment type="subcellular location">
    <subcellularLocation>
        <location evidence="2">Cell membrane</location>
        <topology evidence="2">Multi-pass membrane protein</topology>
    </subcellularLocation>
</comment>
<dbReference type="CDD" id="cd00130">
    <property type="entry name" value="PAS"/>
    <property type="match status" value="1"/>
</dbReference>
<dbReference type="Pfam" id="PF00989">
    <property type="entry name" value="PAS"/>
    <property type="match status" value="1"/>
</dbReference>
<evidence type="ECO:0000259" key="16">
    <source>
        <dbReference type="PROSITE" id="PS50112"/>
    </source>
</evidence>
<keyword evidence="9 18" id="KW-0418">Kinase</keyword>
<dbReference type="Pfam" id="PF00672">
    <property type="entry name" value="HAMP"/>
    <property type="match status" value="1"/>
</dbReference>
<organism evidence="18 19">
    <name type="scientific">Geoalkalibacter subterraneus</name>
    <dbReference type="NCBI Taxonomy" id="483547"/>
    <lineage>
        <taxon>Bacteria</taxon>
        <taxon>Pseudomonadati</taxon>
        <taxon>Thermodesulfobacteriota</taxon>
        <taxon>Desulfuromonadia</taxon>
        <taxon>Desulfuromonadales</taxon>
        <taxon>Geoalkalibacteraceae</taxon>
        <taxon>Geoalkalibacter</taxon>
    </lineage>
</organism>
<dbReference type="CDD" id="cd06225">
    <property type="entry name" value="HAMP"/>
    <property type="match status" value="1"/>
</dbReference>
<evidence type="ECO:0000256" key="8">
    <source>
        <dbReference type="ARBA" id="ARBA00022741"/>
    </source>
</evidence>
<dbReference type="Pfam" id="PF02518">
    <property type="entry name" value="HATPase_c"/>
    <property type="match status" value="1"/>
</dbReference>
<reference evidence="18 19" key="1">
    <citation type="journal article" date="2015" name="Genome Announc.">
        <title>Genomes of Geoalkalibacter ferrihydriticus Z-0531T and Geoalkalibacter subterraneus Red1T, Two Haloalkaliphilic Metal-Reducing Deltaproteobacteria.</title>
        <authorList>
            <person name="Badalamenti J.P."/>
            <person name="Krajmalnik-Brown R."/>
            <person name="Torres C.I."/>
            <person name="Bond D.R."/>
        </authorList>
    </citation>
    <scope>NUCLEOTIDE SEQUENCE [LARGE SCALE GENOMIC DNA]</scope>
    <source>
        <strain evidence="18 19">Red1</strain>
    </source>
</reference>
<dbReference type="GO" id="GO:0000155">
    <property type="term" value="F:phosphorelay sensor kinase activity"/>
    <property type="evidence" value="ECO:0007669"/>
    <property type="project" value="InterPro"/>
</dbReference>
<feature type="transmembrane region" description="Helical" evidence="14">
    <location>
        <begin position="21"/>
        <end position="38"/>
    </location>
</feature>
<dbReference type="RefSeq" id="WP_040201006.1">
    <property type="nucleotide sequence ID" value="NZ_CP010311.1"/>
</dbReference>
<dbReference type="InterPro" id="IPR003660">
    <property type="entry name" value="HAMP_dom"/>
</dbReference>
<dbReference type="InterPro" id="IPR003594">
    <property type="entry name" value="HATPase_dom"/>
</dbReference>
<proteinExistence type="predicted"/>